<keyword evidence="3" id="KW-0808">Transferase</keyword>
<feature type="transmembrane region" description="Helical" evidence="6">
    <location>
        <begin position="545"/>
        <end position="565"/>
    </location>
</feature>
<dbReference type="PROSITE" id="PS50192">
    <property type="entry name" value="T_SNARE"/>
    <property type="match status" value="1"/>
</dbReference>
<dbReference type="InterPro" id="IPR019529">
    <property type="entry name" value="Syntaxin-18_N"/>
</dbReference>
<evidence type="ECO:0000256" key="1">
    <source>
        <dbReference type="ARBA" id="ARBA00012880"/>
    </source>
</evidence>
<name>A0A8J5QGC8_9ASCO</name>
<keyword evidence="9" id="KW-1185">Reference proteome</keyword>
<dbReference type="GO" id="GO:0006584">
    <property type="term" value="P:catecholamine metabolic process"/>
    <property type="evidence" value="ECO:0007669"/>
    <property type="project" value="UniProtKB-KW"/>
</dbReference>
<feature type="domain" description="T-SNARE coiled-coil homology" evidence="7">
    <location>
        <begin position="475"/>
        <end position="537"/>
    </location>
</feature>
<dbReference type="GeneID" id="73469235"/>
<evidence type="ECO:0000256" key="5">
    <source>
        <dbReference type="ARBA" id="ARBA00022939"/>
    </source>
</evidence>
<dbReference type="OrthoDB" id="186626at2759"/>
<sequence length="567" mass="64875">MTCTKSKEDRLVESIFNLPKEQLVKIQGKPKEVLKLIESKAIELRLFMNIGPAKGKVVVDQIRKSKPKIMIELGGYVGYSAILFAKELVGDPEAKYYSFEVNEYYAGIANRFIQLAGLSNKIEIILGKASKNLIQFKERIQQNDKFRAIDFVFIDHWKDMYVPDIRVLETLNLIAPGTIIAADNILYPGVPGYVKYVQGSPEYKRYHNIRVKNVNGKEYTGRWNILQCVNIVQSGLGDDPSLDYDKSQTRKQGDDDSVPYIIKDTFIKETLDFYKMLTSMHQFIKEIKSPYLAINDDSNAVVGSLSIQDKNKIDEEFNVKIQQMYKKLTHLETYESKRQELTNSISGGSSGGGHSHGGWLGSILGADDEPSDQEIYYTTMTIHRKQILRFLMETLNHVNKEFDALQHKRLTREKQLNLLNFQNFLEDEDLNDEFADIDQYSSTQLAAVQDGEHIEQEPISQQQLQELELENSEFLTMKTNQFQQVEKVQKSILDIINIQNELSFKLTSQGETIGNLMETHSQVEIEVEMGNKTLQKATKKNKRGANLLVILCVTLGFFILLVDFISF</sequence>
<keyword evidence="5" id="KW-0128">Catecholamine metabolism</keyword>
<dbReference type="RefSeq" id="XP_049264288.1">
    <property type="nucleotide sequence ID" value="XM_049406184.1"/>
</dbReference>
<dbReference type="InterPro" id="IPR002935">
    <property type="entry name" value="SAM_O-MeTrfase"/>
</dbReference>
<evidence type="ECO:0000256" key="4">
    <source>
        <dbReference type="ARBA" id="ARBA00022691"/>
    </source>
</evidence>
<dbReference type="Proteomes" id="UP000694255">
    <property type="component" value="Unassembled WGS sequence"/>
</dbReference>
<dbReference type="Pfam" id="PF10496">
    <property type="entry name" value="Syntaxin-18_N"/>
    <property type="match status" value="1"/>
</dbReference>
<dbReference type="InterPro" id="IPR000727">
    <property type="entry name" value="T_SNARE_dom"/>
</dbReference>
<keyword evidence="4" id="KW-0949">S-adenosyl-L-methionine</keyword>
<dbReference type="GO" id="GO:0008171">
    <property type="term" value="F:O-methyltransferase activity"/>
    <property type="evidence" value="ECO:0007669"/>
    <property type="project" value="InterPro"/>
</dbReference>
<evidence type="ECO:0000256" key="3">
    <source>
        <dbReference type="ARBA" id="ARBA00022679"/>
    </source>
</evidence>
<dbReference type="Pfam" id="PF01596">
    <property type="entry name" value="Methyltransf_3"/>
    <property type="match status" value="1"/>
</dbReference>
<evidence type="ECO:0000259" key="7">
    <source>
        <dbReference type="PROSITE" id="PS50192"/>
    </source>
</evidence>
<keyword evidence="6" id="KW-0472">Membrane</keyword>
<protein>
    <recommendedName>
        <fullName evidence="1">catechol O-methyltransferase</fullName>
        <ecNumber evidence="1">2.1.1.6</ecNumber>
    </recommendedName>
</protein>
<dbReference type="EC" id="2.1.1.6" evidence="1"/>
<dbReference type="EMBL" id="JAGSYN010000109">
    <property type="protein sequence ID" value="KAG7664056.1"/>
    <property type="molecule type" value="Genomic_DNA"/>
</dbReference>
<keyword evidence="6" id="KW-0812">Transmembrane</keyword>
<evidence type="ECO:0000256" key="2">
    <source>
        <dbReference type="ARBA" id="ARBA00022603"/>
    </source>
</evidence>
<reference evidence="8 9" key="1">
    <citation type="journal article" date="2021" name="DNA Res.">
        <title>Genome analysis of Candida subhashii reveals its hybrid nature and dual mitochondrial genome conformations.</title>
        <authorList>
            <person name="Mixao V."/>
            <person name="Hegedusova E."/>
            <person name="Saus E."/>
            <person name="Pryszcz L.P."/>
            <person name="Cillingova A."/>
            <person name="Nosek J."/>
            <person name="Gabaldon T."/>
        </authorList>
    </citation>
    <scope>NUCLEOTIDE SEQUENCE [LARGE SCALE GENOMIC DNA]</scope>
    <source>
        <strain evidence="8 9">CBS 10753</strain>
    </source>
</reference>
<gene>
    <name evidence="8" type="ORF">J8A68_002434</name>
</gene>
<accession>A0A8J5QGC8</accession>
<proteinExistence type="predicted"/>
<evidence type="ECO:0000313" key="8">
    <source>
        <dbReference type="EMBL" id="KAG7664056.1"/>
    </source>
</evidence>
<dbReference type="AlphaFoldDB" id="A0A8J5QGC8"/>
<dbReference type="PROSITE" id="PS51682">
    <property type="entry name" value="SAM_OMT_I"/>
    <property type="match status" value="1"/>
</dbReference>
<dbReference type="PANTHER" id="PTHR43836">
    <property type="entry name" value="CATECHOL O-METHYLTRANSFERASE 1-RELATED"/>
    <property type="match status" value="1"/>
</dbReference>
<dbReference type="GO" id="GO:0032259">
    <property type="term" value="P:methylation"/>
    <property type="evidence" value="ECO:0007669"/>
    <property type="project" value="UniProtKB-KW"/>
</dbReference>
<dbReference type="PANTHER" id="PTHR43836:SF2">
    <property type="entry name" value="CATECHOL O-METHYLTRANSFERASE 1-RELATED"/>
    <property type="match status" value="1"/>
</dbReference>
<comment type="caution">
    <text evidence="8">The sequence shown here is derived from an EMBL/GenBank/DDBJ whole genome shotgun (WGS) entry which is preliminary data.</text>
</comment>
<keyword evidence="6" id="KW-1133">Transmembrane helix</keyword>
<evidence type="ECO:0000256" key="6">
    <source>
        <dbReference type="SAM" id="Phobius"/>
    </source>
</evidence>
<keyword evidence="2" id="KW-0489">Methyltransferase</keyword>
<evidence type="ECO:0000313" key="9">
    <source>
        <dbReference type="Proteomes" id="UP000694255"/>
    </source>
</evidence>
<organism evidence="8 9">
    <name type="scientific">[Candida] subhashii</name>
    <dbReference type="NCBI Taxonomy" id="561895"/>
    <lineage>
        <taxon>Eukaryota</taxon>
        <taxon>Fungi</taxon>
        <taxon>Dikarya</taxon>
        <taxon>Ascomycota</taxon>
        <taxon>Saccharomycotina</taxon>
        <taxon>Pichiomycetes</taxon>
        <taxon>Debaryomycetaceae</taxon>
        <taxon>Spathaspora</taxon>
    </lineage>
</organism>